<dbReference type="CDD" id="cd04301">
    <property type="entry name" value="NAT_SF"/>
    <property type="match status" value="1"/>
</dbReference>
<dbReference type="Gene3D" id="3.40.630.30">
    <property type="match status" value="1"/>
</dbReference>
<dbReference type="GO" id="GO:0016747">
    <property type="term" value="F:acyltransferase activity, transferring groups other than amino-acyl groups"/>
    <property type="evidence" value="ECO:0007669"/>
    <property type="project" value="InterPro"/>
</dbReference>
<sequence length="262" mass="30820">MKIELIEASKADKMILKNMIELYNYDLSEYENRDLNEHGLYDYSYLDNYWTEKDRYPFIIRVDDKLAGFVLVNKHSVVTSSPTDYAIAEFFVLKKYRKRGIGKIVAFEVFNKFQGNWEVKQLRLHKVSHIFWNNVINQYTLGNFIELENGNEVWDGPIHRFTNKLKKEDTEIKEAMDVLYNISGDKELIQLAEMRDKAIRDEKSRLQGARDEGREEGIKQGAKDALVKSTIKLLRKKFKDIPDNIIESILNLSLEKIEEINE</sequence>
<organism evidence="2 3">
    <name type="scientific">Clostridium sulfidigenes</name>
    <dbReference type="NCBI Taxonomy" id="318464"/>
    <lineage>
        <taxon>Bacteria</taxon>
        <taxon>Bacillati</taxon>
        <taxon>Bacillota</taxon>
        <taxon>Clostridia</taxon>
        <taxon>Eubacteriales</taxon>
        <taxon>Clostridiaceae</taxon>
        <taxon>Clostridium</taxon>
    </lineage>
</organism>
<dbReference type="Pfam" id="PF00583">
    <property type="entry name" value="Acetyltransf_1"/>
    <property type="match status" value="1"/>
</dbReference>
<feature type="non-terminal residue" evidence="2">
    <location>
        <position position="262"/>
    </location>
</feature>
<gene>
    <name evidence="2" type="ORF">E7215_16460</name>
</gene>
<comment type="caution">
    <text evidence="2">The sequence shown here is derived from an EMBL/GenBank/DDBJ whole genome shotgun (WGS) entry which is preliminary data.</text>
</comment>
<evidence type="ECO:0000313" key="3">
    <source>
        <dbReference type="Proteomes" id="UP000768462"/>
    </source>
</evidence>
<feature type="domain" description="N-acetyltransferase" evidence="1">
    <location>
        <begin position="14"/>
        <end position="168"/>
    </location>
</feature>
<dbReference type="EMBL" id="SVCM01000193">
    <property type="protein sequence ID" value="MBE6061735.1"/>
    <property type="molecule type" value="Genomic_DNA"/>
</dbReference>
<dbReference type="InterPro" id="IPR016181">
    <property type="entry name" value="Acyl_CoA_acyltransferase"/>
</dbReference>
<dbReference type="SUPFAM" id="SSF55729">
    <property type="entry name" value="Acyl-CoA N-acyltransferases (Nat)"/>
    <property type="match status" value="1"/>
</dbReference>
<protein>
    <submittedName>
        <fullName evidence="2">GNAT family N-acetyltransferase</fullName>
    </submittedName>
</protein>
<proteinExistence type="predicted"/>
<accession>A0A927WEK7</accession>
<dbReference type="AlphaFoldDB" id="A0A927WEK7"/>
<reference evidence="2" key="1">
    <citation type="submission" date="2019-04" db="EMBL/GenBank/DDBJ databases">
        <title>Evolution of Biomass-Degrading Anaerobic Consortia Revealed by Metagenomics.</title>
        <authorList>
            <person name="Peng X."/>
        </authorList>
    </citation>
    <scope>NUCLEOTIDE SEQUENCE</scope>
    <source>
        <strain evidence="2">SIG254</strain>
    </source>
</reference>
<evidence type="ECO:0000259" key="1">
    <source>
        <dbReference type="PROSITE" id="PS51186"/>
    </source>
</evidence>
<dbReference type="Proteomes" id="UP000768462">
    <property type="component" value="Unassembled WGS sequence"/>
</dbReference>
<name>A0A927WEK7_9CLOT</name>
<dbReference type="InterPro" id="IPR000182">
    <property type="entry name" value="GNAT_dom"/>
</dbReference>
<evidence type="ECO:0000313" key="2">
    <source>
        <dbReference type="EMBL" id="MBE6061735.1"/>
    </source>
</evidence>
<dbReference type="PROSITE" id="PS51186">
    <property type="entry name" value="GNAT"/>
    <property type="match status" value="1"/>
</dbReference>